<comment type="caution">
    <text evidence="4">The sequence shown here is derived from an EMBL/GenBank/DDBJ whole genome shotgun (WGS) entry which is preliminary data.</text>
</comment>
<feature type="chain" id="PRO_5039210898" evidence="2">
    <location>
        <begin position="27"/>
        <end position="512"/>
    </location>
</feature>
<keyword evidence="1" id="KW-1133">Transmembrane helix</keyword>
<dbReference type="CDD" id="cd01949">
    <property type="entry name" value="GGDEF"/>
    <property type="match status" value="1"/>
</dbReference>
<feature type="domain" description="GGDEF" evidence="3">
    <location>
        <begin position="368"/>
        <end position="498"/>
    </location>
</feature>
<feature type="transmembrane region" description="Helical" evidence="1">
    <location>
        <begin position="160"/>
        <end position="182"/>
    </location>
</feature>
<dbReference type="SUPFAM" id="SSF55073">
    <property type="entry name" value="Nucleotide cyclase"/>
    <property type="match status" value="1"/>
</dbReference>
<evidence type="ECO:0000256" key="1">
    <source>
        <dbReference type="SAM" id="Phobius"/>
    </source>
</evidence>
<keyword evidence="1" id="KW-0812">Transmembrane</keyword>
<feature type="signal peptide" evidence="2">
    <location>
        <begin position="1"/>
        <end position="26"/>
    </location>
</feature>
<feature type="transmembrane region" description="Helical" evidence="1">
    <location>
        <begin position="58"/>
        <end position="77"/>
    </location>
</feature>
<accession>A0A2T0KC84</accession>
<dbReference type="SMART" id="SM00267">
    <property type="entry name" value="GGDEF"/>
    <property type="match status" value="1"/>
</dbReference>
<evidence type="ECO:0000259" key="3">
    <source>
        <dbReference type="PROSITE" id="PS50887"/>
    </source>
</evidence>
<keyword evidence="1" id="KW-0472">Membrane</keyword>
<name>A0A2T0KC84_9ACTN</name>
<dbReference type="OrthoDB" id="3291971at2"/>
<dbReference type="InterPro" id="IPR029787">
    <property type="entry name" value="Nucleotide_cyclase"/>
</dbReference>
<dbReference type="NCBIfam" id="TIGR00254">
    <property type="entry name" value="GGDEF"/>
    <property type="match status" value="1"/>
</dbReference>
<feature type="transmembrane region" description="Helical" evidence="1">
    <location>
        <begin position="30"/>
        <end position="51"/>
    </location>
</feature>
<dbReference type="EMBL" id="PVMZ01000007">
    <property type="protein sequence ID" value="PRX20854.1"/>
    <property type="molecule type" value="Genomic_DNA"/>
</dbReference>
<keyword evidence="5" id="KW-1185">Reference proteome</keyword>
<organism evidence="4 5">
    <name type="scientific">Actinoplanes italicus</name>
    <dbReference type="NCBI Taxonomy" id="113567"/>
    <lineage>
        <taxon>Bacteria</taxon>
        <taxon>Bacillati</taxon>
        <taxon>Actinomycetota</taxon>
        <taxon>Actinomycetes</taxon>
        <taxon>Micromonosporales</taxon>
        <taxon>Micromonosporaceae</taxon>
        <taxon>Actinoplanes</taxon>
    </lineage>
</organism>
<evidence type="ECO:0000313" key="4">
    <source>
        <dbReference type="EMBL" id="PRX20854.1"/>
    </source>
</evidence>
<feature type="transmembrane region" description="Helical" evidence="1">
    <location>
        <begin position="270"/>
        <end position="288"/>
    </location>
</feature>
<dbReference type="Gene3D" id="3.30.70.270">
    <property type="match status" value="1"/>
</dbReference>
<reference evidence="4 5" key="1">
    <citation type="submission" date="2018-03" db="EMBL/GenBank/DDBJ databases">
        <title>Genomic Encyclopedia of Archaeal and Bacterial Type Strains, Phase II (KMG-II): from individual species to whole genera.</title>
        <authorList>
            <person name="Goeker M."/>
        </authorList>
    </citation>
    <scope>NUCLEOTIDE SEQUENCE [LARGE SCALE GENOMIC DNA]</scope>
    <source>
        <strain evidence="4 5">DSM 43146</strain>
    </source>
</reference>
<gene>
    <name evidence="4" type="ORF">CLV67_107131</name>
</gene>
<proteinExistence type="predicted"/>
<dbReference type="PROSITE" id="PS50887">
    <property type="entry name" value="GGDEF"/>
    <property type="match status" value="1"/>
</dbReference>
<dbReference type="InterPro" id="IPR052155">
    <property type="entry name" value="Biofilm_reg_signaling"/>
</dbReference>
<dbReference type="Proteomes" id="UP000239415">
    <property type="component" value="Unassembled WGS sequence"/>
</dbReference>
<evidence type="ECO:0000256" key="2">
    <source>
        <dbReference type="SAM" id="SignalP"/>
    </source>
</evidence>
<dbReference type="InterPro" id="IPR000160">
    <property type="entry name" value="GGDEF_dom"/>
</dbReference>
<dbReference type="InterPro" id="IPR043128">
    <property type="entry name" value="Rev_trsase/Diguanyl_cyclase"/>
</dbReference>
<protein>
    <submittedName>
        <fullName evidence="4">Diguanylate cyclase (GGDEF)-like protein</fullName>
    </submittedName>
</protein>
<evidence type="ECO:0000313" key="5">
    <source>
        <dbReference type="Proteomes" id="UP000239415"/>
    </source>
</evidence>
<dbReference type="RefSeq" id="WP_106320091.1">
    <property type="nucleotide sequence ID" value="NZ_BOMO01000071.1"/>
</dbReference>
<dbReference type="PANTHER" id="PTHR44757">
    <property type="entry name" value="DIGUANYLATE CYCLASE DGCP"/>
    <property type="match status" value="1"/>
</dbReference>
<dbReference type="AlphaFoldDB" id="A0A2T0KC84"/>
<feature type="transmembrane region" description="Helical" evidence="1">
    <location>
        <begin position="127"/>
        <end position="145"/>
    </location>
</feature>
<keyword evidence="2" id="KW-0732">Signal</keyword>
<dbReference type="Pfam" id="PF00990">
    <property type="entry name" value="GGDEF"/>
    <property type="match status" value="1"/>
</dbReference>
<feature type="transmembrane region" description="Helical" evidence="1">
    <location>
        <begin position="97"/>
        <end position="115"/>
    </location>
</feature>
<dbReference type="PANTHER" id="PTHR44757:SF2">
    <property type="entry name" value="BIOFILM ARCHITECTURE MAINTENANCE PROTEIN MBAA"/>
    <property type="match status" value="1"/>
</dbReference>
<sequence length="512" mass="53069">MTSSGGRLWLWSLLLGLAAAATSSFAGGGSGIGVTVVQWAAPLALVAGLWWRRPEQPLLWWIAAAGLALHAAAQAWWRLGLGGAVKPAIPTHDVADPLFYLAFVLSATTLLFLAARHTPIAQRRADALDGLIVFVGMTGVTWSFATEPFLVKFAGEPGSLLLFGTYEILDLIRISLAGMVVLIPGRRSPAERAVIGGSVVQIAGDVSYILSLSGSSAYGWPPGTLAGVPSSGIQDLLWLSGAVLIASGVLHPTAGSAARPLPGRGSVSQVRLVVFVLLAVACPVGTAGAGTAPLVISVLLSCLLVLRMGVLGKLAQQRAEALDSALQGQEALRAALEHRATHDSLTGLSNRAALTAELETAVERPPGARGWLFLIDLDGFKPVNDTLGHPAGDELLVRLGADFRAMVPDGLVARLGGDEFAVVLPPLSGDEPRERADALLRVAGLTREIAGHPVTVSASIGLLDLDRVGSVAAALHDADISLYAAKAAGRGCYRVHATEPDQRGTRAATGAR</sequence>